<organism evidence="1 2">
    <name type="scientific">Streptomyces similanensis</name>
    <dbReference type="NCBI Taxonomy" id="1274988"/>
    <lineage>
        <taxon>Bacteria</taxon>
        <taxon>Bacillati</taxon>
        <taxon>Actinomycetota</taxon>
        <taxon>Actinomycetes</taxon>
        <taxon>Kitasatosporales</taxon>
        <taxon>Streptomycetaceae</taxon>
        <taxon>Streptomyces</taxon>
    </lineage>
</organism>
<proteinExistence type="predicted"/>
<accession>A0ABP9L7N8</accession>
<evidence type="ECO:0008006" key="3">
    <source>
        <dbReference type="Google" id="ProtNLM"/>
    </source>
</evidence>
<comment type="caution">
    <text evidence="1">The sequence shown here is derived from an EMBL/GenBank/DDBJ whole genome shotgun (WGS) entry which is preliminary data.</text>
</comment>
<dbReference type="Pfam" id="PF13730">
    <property type="entry name" value="HTH_36"/>
    <property type="match status" value="1"/>
</dbReference>
<keyword evidence="2" id="KW-1185">Reference proteome</keyword>
<dbReference type="SUPFAM" id="SSF46785">
    <property type="entry name" value="Winged helix' DNA-binding domain"/>
    <property type="match status" value="1"/>
</dbReference>
<dbReference type="RefSeq" id="WP_345670779.1">
    <property type="nucleotide sequence ID" value="NZ_BAABKC010000087.1"/>
</dbReference>
<dbReference type="Proteomes" id="UP001500124">
    <property type="component" value="Unassembled WGS sequence"/>
</dbReference>
<sequence length="91" mass="9655">MSTTYTRRALGVHANLRAVERLVLVHLAHSAGPDGLTFPDVDRLAAAANVSRSTVSCVLRKLLELGLVEHAAPQKPNAAARKAYRATGGRA</sequence>
<protein>
    <recommendedName>
        <fullName evidence="3">MarR family transcriptional regulator</fullName>
    </recommendedName>
</protein>
<reference evidence="2" key="1">
    <citation type="journal article" date="2019" name="Int. J. Syst. Evol. Microbiol.">
        <title>The Global Catalogue of Microorganisms (GCM) 10K type strain sequencing project: providing services to taxonomists for standard genome sequencing and annotation.</title>
        <authorList>
            <consortium name="The Broad Institute Genomics Platform"/>
            <consortium name="The Broad Institute Genome Sequencing Center for Infectious Disease"/>
            <person name="Wu L."/>
            <person name="Ma J."/>
        </authorList>
    </citation>
    <scope>NUCLEOTIDE SEQUENCE [LARGE SCALE GENOMIC DNA]</scope>
    <source>
        <strain evidence="2">JCM 18410</strain>
    </source>
</reference>
<dbReference type="EMBL" id="BAABKC010000087">
    <property type="protein sequence ID" value="GAA5070360.1"/>
    <property type="molecule type" value="Genomic_DNA"/>
</dbReference>
<dbReference type="InterPro" id="IPR036388">
    <property type="entry name" value="WH-like_DNA-bd_sf"/>
</dbReference>
<evidence type="ECO:0000313" key="2">
    <source>
        <dbReference type="Proteomes" id="UP001500124"/>
    </source>
</evidence>
<evidence type="ECO:0000313" key="1">
    <source>
        <dbReference type="EMBL" id="GAA5070360.1"/>
    </source>
</evidence>
<dbReference type="Gene3D" id="1.10.10.10">
    <property type="entry name" value="Winged helix-like DNA-binding domain superfamily/Winged helix DNA-binding domain"/>
    <property type="match status" value="1"/>
</dbReference>
<dbReference type="InterPro" id="IPR036390">
    <property type="entry name" value="WH_DNA-bd_sf"/>
</dbReference>
<gene>
    <name evidence="1" type="ORF">GCM10023336_55430</name>
</gene>
<name>A0ABP9L7N8_9ACTN</name>